<dbReference type="GO" id="GO:0005634">
    <property type="term" value="C:nucleus"/>
    <property type="evidence" value="ECO:0007669"/>
    <property type="project" value="UniProtKB-SubCell"/>
</dbReference>
<feature type="compositionally biased region" description="Acidic residues" evidence="4">
    <location>
        <begin position="113"/>
        <end position="126"/>
    </location>
</feature>
<proteinExistence type="inferred from homology"/>
<reference evidence="5 6" key="1">
    <citation type="journal article" date="2014" name="BMC Genomics">
        <title>Adaptive genomic structural variation in the grape powdery mildew pathogen, Erysiphe necator.</title>
        <authorList>
            <person name="Jones L."/>
            <person name="Riaz S."/>
            <person name="Morales-Cruz A."/>
            <person name="Amrine K.C."/>
            <person name="McGuire B."/>
            <person name="Gubler W.D."/>
            <person name="Walker M.A."/>
            <person name="Cantu D."/>
        </authorList>
    </citation>
    <scope>NUCLEOTIDE SEQUENCE [LARGE SCALE GENOMIC DNA]</scope>
    <source>
        <strain evidence="6">c</strain>
    </source>
</reference>
<name>A0A0B1P5I9_UNCNE</name>
<evidence type="ECO:0000256" key="2">
    <source>
        <dbReference type="ARBA" id="ARBA00005605"/>
    </source>
</evidence>
<organism evidence="5 6">
    <name type="scientific">Uncinula necator</name>
    <name type="common">Grape powdery mildew</name>
    <dbReference type="NCBI Taxonomy" id="52586"/>
    <lineage>
        <taxon>Eukaryota</taxon>
        <taxon>Fungi</taxon>
        <taxon>Dikarya</taxon>
        <taxon>Ascomycota</taxon>
        <taxon>Pezizomycotina</taxon>
        <taxon>Leotiomycetes</taxon>
        <taxon>Erysiphales</taxon>
        <taxon>Erysiphaceae</taxon>
        <taxon>Erysiphe</taxon>
    </lineage>
</organism>
<keyword evidence="6" id="KW-1185">Reference proteome</keyword>
<comment type="function">
    <text evidence="1 3">Regulator of type 1 phosphatases which maintains protein phosphatase activity under strict control.</text>
</comment>
<dbReference type="EMBL" id="JNVN01001366">
    <property type="protein sequence ID" value="KHJ33543.1"/>
    <property type="molecule type" value="Genomic_DNA"/>
</dbReference>
<dbReference type="GO" id="GO:0008157">
    <property type="term" value="F:protein phosphatase 1 binding"/>
    <property type="evidence" value="ECO:0007669"/>
    <property type="project" value="TreeGrafter"/>
</dbReference>
<comment type="similarity">
    <text evidence="2 3">Belongs to the YPI1 family.</text>
</comment>
<comment type="subcellular location">
    <subcellularLocation>
        <location evidence="3">Nucleus</location>
    </subcellularLocation>
</comment>
<evidence type="ECO:0000313" key="6">
    <source>
        <dbReference type="Proteomes" id="UP000030854"/>
    </source>
</evidence>
<dbReference type="Pfam" id="PF07491">
    <property type="entry name" value="PPI_Ypi1"/>
    <property type="match status" value="1"/>
</dbReference>
<feature type="compositionally biased region" description="Basic residues" evidence="4">
    <location>
        <begin position="144"/>
        <end position="165"/>
    </location>
</feature>
<dbReference type="OrthoDB" id="307488at2759"/>
<evidence type="ECO:0000256" key="1">
    <source>
        <dbReference type="ARBA" id="ARBA00003401"/>
    </source>
</evidence>
<dbReference type="HOGENOM" id="CLU_098333_0_1_1"/>
<accession>A0A0B1P5I9</accession>
<feature type="region of interest" description="Disordered" evidence="4">
    <location>
        <begin position="24"/>
        <end position="44"/>
    </location>
</feature>
<feature type="region of interest" description="Disordered" evidence="4">
    <location>
        <begin position="113"/>
        <end position="204"/>
    </location>
</feature>
<dbReference type="InterPro" id="IPR011107">
    <property type="entry name" value="PPI_Ypi1"/>
</dbReference>
<keyword evidence="3" id="KW-0539">Nucleus</keyword>
<dbReference type="OMA" id="RRHIQWA"/>
<comment type="caution">
    <text evidence="5">The sequence shown here is derived from an EMBL/GenBank/DDBJ whole genome shotgun (WGS) entry which is preliminary data.</text>
</comment>
<dbReference type="Proteomes" id="UP000030854">
    <property type="component" value="Unassembled WGS sequence"/>
</dbReference>
<dbReference type="AlphaFoldDB" id="A0A0B1P5I9"/>
<dbReference type="PANTHER" id="PTHR20835:SF0">
    <property type="entry name" value="E3 UBIQUITIN-PROTEIN LIGASE PPP1R11"/>
    <property type="match status" value="1"/>
</dbReference>
<dbReference type="GO" id="GO:0004865">
    <property type="term" value="F:protein serine/threonine phosphatase inhibitor activity"/>
    <property type="evidence" value="ECO:0007669"/>
    <property type="project" value="UniProtKB-UniRule"/>
</dbReference>
<gene>
    <name evidence="5" type="ORF">EV44_g5713</name>
</gene>
<evidence type="ECO:0000256" key="4">
    <source>
        <dbReference type="SAM" id="MobiDB-lite"/>
    </source>
</evidence>
<dbReference type="PANTHER" id="PTHR20835">
    <property type="entry name" value="E3 UBIQUITIN-PROTEIN LIGASE PPP1R11-RELATED"/>
    <property type="match status" value="1"/>
</dbReference>
<evidence type="ECO:0000256" key="3">
    <source>
        <dbReference type="RuleBase" id="RU367162"/>
    </source>
</evidence>
<evidence type="ECO:0000313" key="5">
    <source>
        <dbReference type="EMBL" id="KHJ33543.1"/>
    </source>
</evidence>
<protein>
    <recommendedName>
        <fullName evidence="3">Type 1 phosphatases regulator</fullName>
    </recommendedName>
</protein>
<dbReference type="STRING" id="52586.A0A0B1P5I9"/>
<sequence>MVSSVTTLTLRGGELAPAIPQTQHDYHLGQQQRSRSNRESSTIVNQSINDSHAEALLLPPVLRLRGISSNQNSDRNNINRHIHWDESVINNEGMNKKKSKVCCIYHAPREFGESSEESSSSEDSSDSSDSSENCSGFNDNTKHSSPRSTHRSKAAAKSHRGRHHKCNDNEIKYSKNKCNTRQRSPNAYEKLPRPQNLRSKVVET</sequence>